<protein>
    <recommendedName>
        <fullName evidence="8">Oligomycin sensitivity conferral protein</fullName>
    </recommendedName>
</protein>
<evidence type="ECO:0000256" key="2">
    <source>
        <dbReference type="ARBA" id="ARBA00007046"/>
    </source>
</evidence>
<dbReference type="Pfam" id="PF00213">
    <property type="entry name" value="OSCP"/>
    <property type="match status" value="1"/>
</dbReference>
<reference evidence="10" key="1">
    <citation type="submission" date="2016-11" db="UniProtKB">
        <authorList>
            <consortium name="WormBaseParasite"/>
        </authorList>
    </citation>
    <scope>IDENTIFICATION</scope>
</reference>
<dbReference type="NCBIfam" id="TIGR01145">
    <property type="entry name" value="ATP_synt_delta"/>
    <property type="match status" value="1"/>
</dbReference>
<evidence type="ECO:0000256" key="4">
    <source>
        <dbReference type="ARBA" id="ARBA00022781"/>
    </source>
</evidence>
<evidence type="ECO:0000256" key="1">
    <source>
        <dbReference type="ARBA" id="ARBA00004370"/>
    </source>
</evidence>
<dbReference type="InterPro" id="IPR026015">
    <property type="entry name" value="ATP_synth_OSCP/delta_N_sf"/>
</dbReference>
<comment type="similarity">
    <text evidence="2">Belongs to the ATPase delta chain family.</text>
</comment>
<dbReference type="PANTHER" id="PTHR11910">
    <property type="entry name" value="ATP SYNTHASE DELTA CHAIN"/>
    <property type="match status" value="1"/>
</dbReference>
<evidence type="ECO:0000256" key="7">
    <source>
        <dbReference type="ARBA" id="ARBA00023310"/>
    </source>
</evidence>
<dbReference type="WBParaSite" id="Hba_06707">
    <property type="protein sequence ID" value="Hba_06707"/>
    <property type="gene ID" value="Hba_06707"/>
</dbReference>
<evidence type="ECO:0000313" key="9">
    <source>
        <dbReference type="Proteomes" id="UP000095283"/>
    </source>
</evidence>
<comment type="subcellular location">
    <subcellularLocation>
        <location evidence="1">Membrane</location>
    </subcellularLocation>
</comment>
<evidence type="ECO:0000313" key="10">
    <source>
        <dbReference type="WBParaSite" id="Hba_06707"/>
    </source>
</evidence>
<keyword evidence="9" id="KW-1185">Reference proteome</keyword>
<evidence type="ECO:0000256" key="8">
    <source>
        <dbReference type="ARBA" id="ARBA00033369"/>
    </source>
</evidence>
<sequence>MARMLKRSFSMTAILRSSQLVKTPIQVHGIEGRYAAALYSAAHKQNKLDQVDKDLQTVRDIYRQNQQFKDFVLDPTLKAMKKKATIQAIAQKIGLSTESGSFLILVIAKNFLGLLAENGRLGKLEAVVTSYENIMRAHRGELFIQCIMDTNDTMRLNYSNLIQITSAEPLSKQHEQALNDALNKVII</sequence>
<keyword evidence="7" id="KW-0066">ATP synthesis</keyword>
<keyword evidence="4" id="KW-0375">Hydrogen ion transport</keyword>
<dbReference type="Gene3D" id="1.10.520.20">
    <property type="entry name" value="N-terminal domain of the delta subunit of the F1F0-ATP synthase"/>
    <property type="match status" value="1"/>
</dbReference>
<accession>A0A1I7WNP7</accession>
<dbReference type="GO" id="GO:0016020">
    <property type="term" value="C:membrane"/>
    <property type="evidence" value="ECO:0007669"/>
    <property type="project" value="UniProtKB-SubCell"/>
</dbReference>
<evidence type="ECO:0000256" key="6">
    <source>
        <dbReference type="ARBA" id="ARBA00023136"/>
    </source>
</evidence>
<organism evidence="9 10">
    <name type="scientific">Heterorhabditis bacteriophora</name>
    <name type="common">Entomopathogenic nematode worm</name>
    <dbReference type="NCBI Taxonomy" id="37862"/>
    <lineage>
        <taxon>Eukaryota</taxon>
        <taxon>Metazoa</taxon>
        <taxon>Ecdysozoa</taxon>
        <taxon>Nematoda</taxon>
        <taxon>Chromadorea</taxon>
        <taxon>Rhabditida</taxon>
        <taxon>Rhabditina</taxon>
        <taxon>Rhabditomorpha</taxon>
        <taxon>Strongyloidea</taxon>
        <taxon>Heterorhabditidae</taxon>
        <taxon>Heterorhabditis</taxon>
    </lineage>
</organism>
<keyword evidence="6" id="KW-0472">Membrane</keyword>
<dbReference type="Proteomes" id="UP000095283">
    <property type="component" value="Unplaced"/>
</dbReference>
<keyword evidence="3" id="KW-0813">Transport</keyword>
<dbReference type="GO" id="GO:0046933">
    <property type="term" value="F:proton-transporting ATP synthase activity, rotational mechanism"/>
    <property type="evidence" value="ECO:0007669"/>
    <property type="project" value="InterPro"/>
</dbReference>
<evidence type="ECO:0000256" key="5">
    <source>
        <dbReference type="ARBA" id="ARBA00023065"/>
    </source>
</evidence>
<evidence type="ECO:0000256" key="3">
    <source>
        <dbReference type="ARBA" id="ARBA00022448"/>
    </source>
</evidence>
<proteinExistence type="inferred from homology"/>
<keyword evidence="5" id="KW-0406">Ion transport</keyword>
<dbReference type="InterPro" id="IPR000711">
    <property type="entry name" value="ATPase_OSCP/dsu"/>
</dbReference>
<dbReference type="SUPFAM" id="SSF47928">
    <property type="entry name" value="N-terminal domain of the delta subunit of the F1F0-ATP synthase"/>
    <property type="match status" value="1"/>
</dbReference>
<name>A0A1I7WNP7_HETBA</name>
<dbReference type="AlphaFoldDB" id="A0A1I7WNP7"/>